<gene>
    <name evidence="4" type="ORF">IEN85_03980</name>
</gene>
<protein>
    <submittedName>
        <fullName evidence="4">Hsp20/alpha crystallin family protein</fullName>
    </submittedName>
</protein>
<accession>A0A927IG04</accession>
<dbReference type="InterPro" id="IPR008978">
    <property type="entry name" value="HSP20-like_chaperone"/>
</dbReference>
<keyword evidence="5" id="KW-1185">Reference proteome</keyword>
<evidence type="ECO:0000256" key="2">
    <source>
        <dbReference type="RuleBase" id="RU003616"/>
    </source>
</evidence>
<dbReference type="InterPro" id="IPR031107">
    <property type="entry name" value="Small_HSP"/>
</dbReference>
<dbReference type="InterPro" id="IPR002068">
    <property type="entry name" value="A-crystallin/Hsp20_dom"/>
</dbReference>
<evidence type="ECO:0000259" key="3">
    <source>
        <dbReference type="PROSITE" id="PS01031"/>
    </source>
</evidence>
<evidence type="ECO:0000313" key="5">
    <source>
        <dbReference type="Proteomes" id="UP000622317"/>
    </source>
</evidence>
<dbReference type="Proteomes" id="UP000622317">
    <property type="component" value="Unassembled WGS sequence"/>
</dbReference>
<evidence type="ECO:0000256" key="1">
    <source>
        <dbReference type="PROSITE-ProRule" id="PRU00285"/>
    </source>
</evidence>
<dbReference type="RefSeq" id="WP_191615767.1">
    <property type="nucleotide sequence ID" value="NZ_JACYFG010000006.1"/>
</dbReference>
<name>A0A927IG04_9BACT</name>
<dbReference type="SUPFAM" id="SSF49764">
    <property type="entry name" value="HSP20-like chaperones"/>
    <property type="match status" value="1"/>
</dbReference>
<dbReference type="PANTHER" id="PTHR11527">
    <property type="entry name" value="HEAT-SHOCK PROTEIN 20 FAMILY MEMBER"/>
    <property type="match status" value="1"/>
</dbReference>
<dbReference type="CDD" id="cd06464">
    <property type="entry name" value="ACD_sHsps-like"/>
    <property type="match status" value="1"/>
</dbReference>
<dbReference type="AlphaFoldDB" id="A0A927IG04"/>
<comment type="similarity">
    <text evidence="1 2">Belongs to the small heat shock protein (HSP20) family.</text>
</comment>
<evidence type="ECO:0000313" key="4">
    <source>
        <dbReference type="EMBL" id="MBD5778636.1"/>
    </source>
</evidence>
<dbReference type="PROSITE" id="PS01031">
    <property type="entry name" value="SHSP"/>
    <property type="match status" value="1"/>
</dbReference>
<proteinExistence type="inferred from homology"/>
<sequence length="135" mass="15093">MTSLNITKTQQPECETQSCEAKQGQQIRYARPQYRVRQLDTSYVAEVDLPGVQKGAVELSVADGVLELSAARSWSDRENWSPLAGVVEDGLNYKLRLELSDEIDPEKISAELQDGVLKLTFAKAEEKKPRRIAIS</sequence>
<dbReference type="EMBL" id="JACYFG010000006">
    <property type="protein sequence ID" value="MBD5778636.1"/>
    <property type="molecule type" value="Genomic_DNA"/>
</dbReference>
<feature type="domain" description="SHSP" evidence="3">
    <location>
        <begin position="25"/>
        <end position="135"/>
    </location>
</feature>
<comment type="caution">
    <text evidence="4">The sequence shown here is derived from an EMBL/GenBank/DDBJ whole genome shotgun (WGS) entry which is preliminary data.</text>
</comment>
<dbReference type="Gene3D" id="2.60.40.790">
    <property type="match status" value="1"/>
</dbReference>
<reference evidence="4" key="1">
    <citation type="submission" date="2020-09" db="EMBL/GenBank/DDBJ databases">
        <title>Pelagicoccus enzymogenes sp. nov. with an EPS production, isolated from marine sediment.</title>
        <authorList>
            <person name="Feng X."/>
        </authorList>
    </citation>
    <scope>NUCLEOTIDE SEQUENCE</scope>
    <source>
        <strain evidence="4">NFK12</strain>
    </source>
</reference>
<dbReference type="Pfam" id="PF00011">
    <property type="entry name" value="HSP20"/>
    <property type="match status" value="1"/>
</dbReference>
<organism evidence="4 5">
    <name type="scientific">Pelagicoccus enzymogenes</name>
    <dbReference type="NCBI Taxonomy" id="2773457"/>
    <lineage>
        <taxon>Bacteria</taxon>
        <taxon>Pseudomonadati</taxon>
        <taxon>Verrucomicrobiota</taxon>
        <taxon>Opitutia</taxon>
        <taxon>Puniceicoccales</taxon>
        <taxon>Pelagicoccaceae</taxon>
        <taxon>Pelagicoccus</taxon>
    </lineage>
</organism>